<proteinExistence type="predicted"/>
<organism evidence="2 3">
    <name type="scientific">Stylophora pistillata</name>
    <name type="common">Smooth cauliflower coral</name>
    <dbReference type="NCBI Taxonomy" id="50429"/>
    <lineage>
        <taxon>Eukaryota</taxon>
        <taxon>Metazoa</taxon>
        <taxon>Cnidaria</taxon>
        <taxon>Anthozoa</taxon>
        <taxon>Hexacorallia</taxon>
        <taxon>Scleractinia</taxon>
        <taxon>Astrocoeniina</taxon>
        <taxon>Pocilloporidae</taxon>
        <taxon>Stylophora</taxon>
    </lineage>
</organism>
<dbReference type="PROSITE" id="PS50878">
    <property type="entry name" value="RT_POL"/>
    <property type="match status" value="2"/>
</dbReference>
<reference evidence="3" key="1">
    <citation type="journal article" date="2017" name="bioRxiv">
        <title>Comparative analysis of the genomes of Stylophora pistillata and Acropora digitifera provides evidence for extensive differences between species of corals.</title>
        <authorList>
            <person name="Voolstra C.R."/>
            <person name="Li Y."/>
            <person name="Liew Y.J."/>
            <person name="Baumgarten S."/>
            <person name="Zoccola D."/>
            <person name="Flot J.-F."/>
            <person name="Tambutte S."/>
            <person name="Allemand D."/>
            <person name="Aranda M."/>
        </authorList>
    </citation>
    <scope>NUCLEOTIDE SEQUENCE [LARGE SCALE GENOMIC DNA]</scope>
</reference>
<sequence>MDAHQGREMVEGRLASRYFGRAVILDFNDFGSKLGSGVMLLPELLSTGGHIPSFSISANCLSTQIFPNAWKIAKVTPVFKGNGSRSEKNNYRPISVLPIHSKVLEKHICEYLANFLKENDLFHPLQSGFRESHSTETALIRLVDQLLFNLDNDKATGLVFIDYKKAFDLIDHNLLLSKLKALGVGESSLPLFRDYLSGRRQYVNIDGHHSTQRAITWGVPQGSILGPILFLVFINDLPATLQHSVADIYADDTTISYSTHYTTAPNDISVGLQTDIDEILNWSAENRMILNETKTKSMLVTGKRLAKKMEQSTLQLNVNSTELEQVNSHKLLEFVGSEMFLLLALKPVAGVIEVDSIRYRSLDHLQDPKYEVLWAWLRPKRLLRGTPCVTTATIYHPFFNDSARDTALLDYLSASLTPVEGEFPGCGILLCGDFSRLKLNRLAAQFGLRQLVNKPTRGDQILDLVFTNQPDLYDINSVQIVPPFGLSDHNVVFVHPTVRAPREGPSRRTLSKRDTRASRTSELGRFLASIDWSVVNEASNCEAKLALFTDFIKIGLDHLMPVKHVRLHLSDPPWVTERFKSLIKHRQHAFYNGDMDQYRRYRNDVNRTRKSLRSKYYASKLGDIFDRLSDVELANAINLVFLEPMKHYQPLYAVPTVVEDSDMPLITEIDVLHALINLNPRKAAGPDDIACGLVPLPKQKPVVDATKHLRPISLTPAISKVAEDLVVLRYVSPAVLQIIDPNQYGGIPRSSTLYALISMVHNWSQATDATGTAVRVVFFDYRKPFDIIDHNLLARKIKALDMPRWVRVWVLDFLSDRKQRVRLSSDCRSEGGSVPARVPQGTKLGPGLFLFMINDLEVDALTWKYVDDTTIAQTKPRGLTSDAQSAVSAIEAWSIDK</sequence>
<evidence type="ECO:0000313" key="2">
    <source>
        <dbReference type="EMBL" id="PFX15222.1"/>
    </source>
</evidence>
<dbReference type="CDD" id="cd01650">
    <property type="entry name" value="RT_nLTR_like"/>
    <property type="match status" value="1"/>
</dbReference>
<keyword evidence="2" id="KW-0695">RNA-directed DNA polymerase</keyword>
<dbReference type="SUPFAM" id="SSF56672">
    <property type="entry name" value="DNA/RNA polymerases"/>
    <property type="match status" value="1"/>
</dbReference>
<feature type="domain" description="Reverse transcriptase" evidence="1">
    <location>
        <begin position="59"/>
        <end position="339"/>
    </location>
</feature>
<keyword evidence="2" id="KW-0808">Transferase</keyword>
<name>A0A2B4RG34_STYPI</name>
<comment type="caution">
    <text evidence="2">The sequence shown here is derived from an EMBL/GenBank/DDBJ whole genome shotgun (WGS) entry which is preliminary data.</text>
</comment>
<evidence type="ECO:0000313" key="3">
    <source>
        <dbReference type="Proteomes" id="UP000225706"/>
    </source>
</evidence>
<dbReference type="GO" id="GO:0003964">
    <property type="term" value="F:RNA-directed DNA polymerase activity"/>
    <property type="evidence" value="ECO:0007669"/>
    <property type="project" value="UniProtKB-KW"/>
</dbReference>
<dbReference type="Proteomes" id="UP000225706">
    <property type="component" value="Unassembled WGS sequence"/>
</dbReference>
<dbReference type="EMBL" id="LSMT01000671">
    <property type="protein sequence ID" value="PFX15222.1"/>
    <property type="molecule type" value="Genomic_DNA"/>
</dbReference>
<evidence type="ECO:0000259" key="1">
    <source>
        <dbReference type="PROSITE" id="PS50878"/>
    </source>
</evidence>
<protein>
    <submittedName>
        <fullName evidence="2">Putative RNA-directed DNA polymerase from transposon BS</fullName>
    </submittedName>
</protein>
<dbReference type="OrthoDB" id="5959732at2759"/>
<keyword evidence="3" id="KW-1185">Reference proteome</keyword>
<dbReference type="Gene3D" id="3.60.10.10">
    <property type="entry name" value="Endonuclease/exonuclease/phosphatase"/>
    <property type="match status" value="1"/>
</dbReference>
<dbReference type="Pfam" id="PF00078">
    <property type="entry name" value="RVT_1"/>
    <property type="match status" value="2"/>
</dbReference>
<feature type="domain" description="Reverse transcriptase" evidence="1">
    <location>
        <begin position="677"/>
        <end position="897"/>
    </location>
</feature>
<dbReference type="PANTHER" id="PTHR47510">
    <property type="entry name" value="REVERSE TRANSCRIPTASE DOMAIN-CONTAINING PROTEIN"/>
    <property type="match status" value="1"/>
</dbReference>
<gene>
    <name evidence="2" type="primary">RTase</name>
    <name evidence="2" type="ORF">AWC38_SpisGene20565</name>
</gene>
<dbReference type="InterPro" id="IPR036691">
    <property type="entry name" value="Endo/exonu/phosph_ase_sf"/>
</dbReference>
<dbReference type="InterPro" id="IPR043502">
    <property type="entry name" value="DNA/RNA_pol_sf"/>
</dbReference>
<keyword evidence="2" id="KW-0548">Nucleotidyltransferase</keyword>
<dbReference type="AlphaFoldDB" id="A0A2B4RG34"/>
<dbReference type="InterPro" id="IPR000477">
    <property type="entry name" value="RT_dom"/>
</dbReference>
<dbReference type="PANTHER" id="PTHR47510:SF3">
    <property type="entry name" value="ENDO_EXONUCLEASE_PHOSPHATASE DOMAIN-CONTAINING PROTEIN"/>
    <property type="match status" value="1"/>
</dbReference>
<accession>A0A2B4RG34</accession>